<proteinExistence type="predicted"/>
<dbReference type="GO" id="GO:0008108">
    <property type="term" value="F:UDP-glucose:hexose-1-phosphate uridylyltransferase activity"/>
    <property type="evidence" value="ECO:0007669"/>
    <property type="project" value="InterPro"/>
</dbReference>
<gene>
    <name evidence="4" type="ordered locus">MCP_0171</name>
</gene>
<keyword evidence="2" id="KW-0479">Metal-binding</keyword>
<dbReference type="InterPro" id="IPR001937">
    <property type="entry name" value="GalP_UDPtransf1"/>
</dbReference>
<feature type="active site" description="Tele-UMP-histidine intermediate" evidence="1">
    <location>
        <position position="168"/>
    </location>
</feature>
<dbReference type="Pfam" id="PF02744">
    <property type="entry name" value="GalP_UDP_tr_C"/>
    <property type="match status" value="1"/>
</dbReference>
<dbReference type="InterPro" id="IPR036265">
    <property type="entry name" value="HIT-like_sf"/>
</dbReference>
<evidence type="ECO:0000256" key="1">
    <source>
        <dbReference type="PIRSR" id="PIRSR000808-1"/>
    </source>
</evidence>
<dbReference type="PANTHER" id="PTHR42763:SF2">
    <property type="entry name" value="ADP-GLUCOSE PHOSPHORYLASE"/>
    <property type="match status" value="1"/>
</dbReference>
<evidence type="ECO:0000313" key="5">
    <source>
        <dbReference type="Proteomes" id="UP000001882"/>
    </source>
</evidence>
<name>D1YUX1_METPS</name>
<dbReference type="Gene3D" id="3.30.428.10">
    <property type="entry name" value="HIT-like"/>
    <property type="match status" value="2"/>
</dbReference>
<dbReference type="eggNOG" id="arCOG00422">
    <property type="taxonomic scope" value="Archaea"/>
</dbReference>
<dbReference type="AlphaFoldDB" id="D1YUX1"/>
<dbReference type="PIRSF" id="PIRSF000808">
    <property type="entry name" value="GalT"/>
    <property type="match status" value="1"/>
</dbReference>
<protein>
    <submittedName>
        <fullName evidence="4">Nucleotidyl transferase</fullName>
    </submittedName>
</protein>
<evidence type="ECO:0000313" key="4">
    <source>
        <dbReference type="EMBL" id="BAI60243.1"/>
    </source>
</evidence>
<dbReference type="InParanoid" id="D1YUX1"/>
<dbReference type="KEGG" id="mpd:MCP_0171"/>
<dbReference type="InterPro" id="IPR053177">
    <property type="entry name" value="ADP-glucose_phosphorylase"/>
</dbReference>
<keyword evidence="5" id="KW-1185">Reference proteome</keyword>
<dbReference type="RefSeq" id="WP_012898923.1">
    <property type="nucleotide sequence ID" value="NC_013665.1"/>
</dbReference>
<dbReference type="InterPro" id="IPR005850">
    <property type="entry name" value="GalP_Utransf_C"/>
</dbReference>
<dbReference type="STRING" id="304371.MCP_0171"/>
<dbReference type="SUPFAM" id="SSF54197">
    <property type="entry name" value="HIT-like"/>
    <property type="match status" value="2"/>
</dbReference>
<keyword evidence="2" id="KW-0862">Zinc</keyword>
<evidence type="ECO:0000256" key="2">
    <source>
        <dbReference type="PIRSR" id="PIRSR000808-3"/>
    </source>
</evidence>
<feature type="binding site" evidence="2">
    <location>
        <position position="166"/>
    </location>
    <ligand>
        <name>Zn(2+)</name>
        <dbReference type="ChEBI" id="CHEBI:29105"/>
    </ligand>
</feature>
<accession>D1YUX1</accession>
<dbReference type="OrthoDB" id="7650at2157"/>
<keyword evidence="4" id="KW-0808">Transferase</keyword>
<dbReference type="GO" id="GO:0006012">
    <property type="term" value="P:galactose metabolic process"/>
    <property type="evidence" value="ECO:0007669"/>
    <property type="project" value="InterPro"/>
</dbReference>
<dbReference type="GeneID" id="8682730"/>
<reference evidence="4 5" key="2">
    <citation type="journal article" date="2008" name="Int. J. Syst. Evol. Microbiol.">
        <title>Methanocella paludicola gen. nov., sp. nov., a methane-producing archaeon, the first isolate of the lineage 'Rice Cluster I', and proposal of the new archaeal order Methanocellales ord. nov.</title>
        <authorList>
            <person name="Sakai S."/>
            <person name="Imachi H."/>
            <person name="Hanada S."/>
            <person name="Ohashi A."/>
            <person name="Harada H."/>
            <person name="Kamagata Y."/>
        </authorList>
    </citation>
    <scope>NUCLEOTIDE SEQUENCE [LARGE SCALE GENOMIC DNA]</scope>
    <source>
        <strain evidence="5">DSM 17711 / JCM 13418 / NBRC 101707 / SANAE</strain>
    </source>
</reference>
<comment type="cofactor">
    <cofactor evidence="2">
        <name>Zn(2+)</name>
        <dbReference type="ChEBI" id="CHEBI:29105"/>
    </cofactor>
    <text evidence="2">Binds 1 zinc ion per subunit.</text>
</comment>
<sequence>MNELRRDYFLDRWVIIATDRARRPSDFIKARDPPAGAQGCSFCPGCEDKTPPSKASYFDDSHRPDEPGKPPLTGWTVRVIPNLYPAVKQEGVMLMDGRGMTASGVHEVIVESPLHDHHPQFMSDGEVKRLFRVYKDRYAEIAGIPYIRYISLFRNYGREAGASLAHAHSQLIALPIVPENIKEQGGLDYGRVIAEESGSPRAILDTAHTLAIAPYASCYTYEAWVIPKRKRRNLAEMTDEERDDFAVTARNVLARLSKLLSDPPYNYAFVQSVDDDVHMHLRIYPKLGIEAGFELNTRVHINSVTPESAAKSLREI</sequence>
<dbReference type="Proteomes" id="UP000001882">
    <property type="component" value="Chromosome"/>
</dbReference>
<evidence type="ECO:0000259" key="3">
    <source>
        <dbReference type="Pfam" id="PF02744"/>
    </source>
</evidence>
<feature type="binding site" evidence="2">
    <location>
        <position position="115"/>
    </location>
    <ligand>
        <name>Zn(2+)</name>
        <dbReference type="ChEBI" id="CHEBI:29105"/>
    </ligand>
</feature>
<dbReference type="EMBL" id="AP011532">
    <property type="protein sequence ID" value="BAI60243.1"/>
    <property type="molecule type" value="Genomic_DNA"/>
</dbReference>
<reference evidence="5" key="3">
    <citation type="journal article" date="2011" name="PLoS ONE">
        <title>Genome sequence of a mesophilic hydrogenotrophic methanogen Methanocella paludicola, the first cultivated representative of the order Methanocellales.</title>
        <authorList>
            <person name="Sakai S."/>
            <person name="Takaki Y."/>
            <person name="Shimamura S."/>
            <person name="Sekine M."/>
            <person name="Tajima T."/>
            <person name="Kosugi H."/>
            <person name="Ichikawa N."/>
            <person name="Tasumi E."/>
            <person name="Hiraki A.T."/>
            <person name="Shimizu A."/>
            <person name="Kato Y."/>
            <person name="Nishiko R."/>
            <person name="Mori K."/>
            <person name="Fujita N."/>
            <person name="Imachi H."/>
            <person name="Takai K."/>
        </authorList>
    </citation>
    <scope>NUCLEOTIDE SEQUENCE [LARGE SCALE GENOMIC DNA]</scope>
    <source>
        <strain evidence="5">DSM 17711 / JCM 13418 / NBRC 101707 / SANAE</strain>
    </source>
</reference>
<dbReference type="PATRIC" id="fig|304371.9.peg.177"/>
<dbReference type="GO" id="GO:0008270">
    <property type="term" value="F:zinc ion binding"/>
    <property type="evidence" value="ECO:0007669"/>
    <property type="project" value="InterPro"/>
</dbReference>
<feature type="binding site" evidence="2">
    <location>
        <position position="43"/>
    </location>
    <ligand>
        <name>Zn(2+)</name>
        <dbReference type="ChEBI" id="CHEBI:29105"/>
    </ligand>
</feature>
<organism evidence="4 5">
    <name type="scientific">Methanocella paludicola (strain DSM 17711 / JCM 13418 / NBRC 101707 / SANAE)</name>
    <dbReference type="NCBI Taxonomy" id="304371"/>
    <lineage>
        <taxon>Archaea</taxon>
        <taxon>Methanobacteriati</taxon>
        <taxon>Methanobacteriota</taxon>
        <taxon>Stenosarchaea group</taxon>
        <taxon>Methanomicrobia</taxon>
        <taxon>Methanocellales</taxon>
        <taxon>Methanocellaceae</taxon>
        <taxon>Methanocella</taxon>
    </lineage>
</organism>
<reference evidence="4 5" key="1">
    <citation type="journal article" date="2007" name="Appl. Environ. Microbiol.">
        <title>Isolation of key methanogens for global methane emission from rice paddy fields: a novel isolate affiliated with the clone cluster rice cluster I.</title>
        <authorList>
            <person name="Sakai S."/>
            <person name="Imachi H."/>
            <person name="Sekiguchi Y."/>
            <person name="Ohashi A."/>
            <person name="Harada H."/>
            <person name="Kamagata Y."/>
        </authorList>
    </citation>
    <scope>NUCLEOTIDE SEQUENCE [LARGE SCALE GENOMIC DNA]</scope>
    <source>
        <strain evidence="5">DSM 17711 / JCM 13418 / NBRC 101707 / SANAE</strain>
    </source>
</reference>
<feature type="binding site" evidence="2">
    <location>
        <position position="40"/>
    </location>
    <ligand>
        <name>Zn(2+)</name>
        <dbReference type="ChEBI" id="CHEBI:29105"/>
    </ligand>
</feature>
<dbReference type="PANTHER" id="PTHR42763">
    <property type="entry name" value="ADP-GLUCOSE PHOSPHORYLASE"/>
    <property type="match status" value="1"/>
</dbReference>
<feature type="domain" description="Galactose-1-phosphate uridyl transferase C-terminal" evidence="3">
    <location>
        <begin position="152"/>
        <end position="314"/>
    </location>
</feature>